<evidence type="ECO:0000256" key="3">
    <source>
        <dbReference type="HAMAP-Rule" id="MF_01032"/>
    </source>
</evidence>
<keyword evidence="3" id="KW-0432">Leucine biosynthesis</keyword>
<feature type="domain" description="Aconitase A/isopropylmalate dehydratase small subunit swivel" evidence="4">
    <location>
        <begin position="41"/>
        <end position="100"/>
    </location>
</feature>
<dbReference type="Pfam" id="PF00694">
    <property type="entry name" value="Aconitase_C"/>
    <property type="match status" value="1"/>
</dbReference>
<dbReference type="HAMAP" id="MF_01032">
    <property type="entry name" value="LeuD_type2"/>
    <property type="match status" value="1"/>
</dbReference>
<keyword evidence="3" id="KW-0028">Amino-acid biosynthesis</keyword>
<protein>
    <recommendedName>
        <fullName evidence="3">3-isopropylmalate dehydratase small subunit</fullName>
        <ecNumber evidence="3">4.2.1.33</ecNumber>
    </recommendedName>
    <alternativeName>
        <fullName evidence="3">Alpha-IPM isomerase</fullName>
        <shortName evidence="3">IPMI</shortName>
    </alternativeName>
    <alternativeName>
        <fullName evidence="3">Isopropylmalate isomerase</fullName>
    </alternativeName>
</protein>
<evidence type="ECO:0000256" key="2">
    <source>
        <dbReference type="ARBA" id="ARBA00023239"/>
    </source>
</evidence>
<evidence type="ECO:0000259" key="4">
    <source>
        <dbReference type="Pfam" id="PF00694"/>
    </source>
</evidence>
<comment type="subunit">
    <text evidence="3">Heterodimer of LeuC and LeuD.</text>
</comment>
<reference evidence="5 6" key="1">
    <citation type="submission" date="2015-06" db="EMBL/GenBank/DDBJ databases">
        <title>Genome sequence of the organohalide-respiring Dehalogenimonas alkenigignens type strain (IP3-3T).</title>
        <authorList>
            <person name="Key T.A."/>
            <person name="Richmond D.P."/>
            <person name="Bowman K.S."/>
            <person name="Cho Y.-J."/>
            <person name="Chun J."/>
            <person name="da Costa M.S."/>
            <person name="Rainey F.A."/>
            <person name="Moe W.M."/>
        </authorList>
    </citation>
    <scope>NUCLEOTIDE SEQUENCE [LARGE SCALE GENOMIC DNA]</scope>
    <source>
        <strain evidence="5 6">IP3-3</strain>
    </source>
</reference>
<dbReference type="InterPro" id="IPR000573">
    <property type="entry name" value="AconitaseA/IPMdHydase_ssu_swvl"/>
</dbReference>
<dbReference type="PANTHER" id="PTHR43345:SF2">
    <property type="entry name" value="3-ISOPROPYLMALATE DEHYDRATASE SMALL SUBUNIT 1"/>
    <property type="match status" value="1"/>
</dbReference>
<dbReference type="Gene3D" id="3.20.19.10">
    <property type="entry name" value="Aconitase, domain 4"/>
    <property type="match status" value="1"/>
</dbReference>
<dbReference type="EC" id="4.2.1.33" evidence="3"/>
<gene>
    <name evidence="3" type="primary">leuD</name>
    <name evidence="5" type="ORF">DEALK_15240</name>
</gene>
<dbReference type="NCBIfam" id="TIGR02087">
    <property type="entry name" value="LEUD_arch"/>
    <property type="match status" value="1"/>
</dbReference>
<dbReference type="PATRIC" id="fig|1217799.6.peg.1572"/>
<dbReference type="InterPro" id="IPR050075">
    <property type="entry name" value="LeuD"/>
</dbReference>
<dbReference type="EMBL" id="LFDV01000002">
    <property type="protein sequence ID" value="KTB48677.1"/>
    <property type="molecule type" value="Genomic_DNA"/>
</dbReference>
<dbReference type="STRING" id="1217799.DEALK_15240"/>
<dbReference type="GO" id="GO:0003861">
    <property type="term" value="F:3-isopropylmalate dehydratase activity"/>
    <property type="evidence" value="ECO:0007669"/>
    <property type="project" value="UniProtKB-UniRule"/>
</dbReference>
<comment type="caution">
    <text evidence="5">The sequence shown here is derived from an EMBL/GenBank/DDBJ whole genome shotgun (WGS) entry which is preliminary data.</text>
</comment>
<dbReference type="FunFam" id="3.20.19.10:FF:000007">
    <property type="entry name" value="Isopropylmalate/citramalate isomerase small subunit"/>
    <property type="match status" value="1"/>
</dbReference>
<comment type="pathway">
    <text evidence="3">Amino-acid biosynthesis; L-leucine biosynthesis; L-leucine from 3-methyl-2-oxobutanoate: step 2/4.</text>
</comment>
<dbReference type="GO" id="GO:0009098">
    <property type="term" value="P:L-leucine biosynthetic process"/>
    <property type="evidence" value="ECO:0007669"/>
    <property type="project" value="UniProtKB-UniRule"/>
</dbReference>
<accession>A0A0W0GJE4</accession>
<evidence type="ECO:0000256" key="1">
    <source>
        <dbReference type="ARBA" id="ARBA00009869"/>
    </source>
</evidence>
<comment type="catalytic activity">
    <reaction evidence="3">
        <text>(2R,3S)-3-isopropylmalate = (2S)-2-isopropylmalate</text>
        <dbReference type="Rhea" id="RHEA:32287"/>
        <dbReference type="ChEBI" id="CHEBI:1178"/>
        <dbReference type="ChEBI" id="CHEBI:35121"/>
        <dbReference type="EC" id="4.2.1.33"/>
    </reaction>
</comment>
<dbReference type="NCBIfam" id="TIGR02084">
    <property type="entry name" value="leud"/>
    <property type="match status" value="1"/>
</dbReference>
<sequence>MLKGRVHKYGANVDTDAIIPARYLNVSDPYELARHCMEDIDLDFVKKAKPGDIIVATTNFGCGSSREHAPIAIKASGVSAVIAGSFARIFFRNAINIGLPLLESPEAVEAADAGDELEIDLDSGTINNLTKGKTFRASAYPVFMSGIIRAGGLIEYTRERLKNISAGAAKTTKDA</sequence>
<name>A0A0W0GJE4_9CHLR</name>
<dbReference type="InterPro" id="IPR015928">
    <property type="entry name" value="Aconitase/3IPM_dehydase_swvl"/>
</dbReference>
<dbReference type="InterPro" id="IPR033940">
    <property type="entry name" value="IPMI_Swivel"/>
</dbReference>
<organism evidence="5 6">
    <name type="scientific">Dehalogenimonas alkenigignens</name>
    <dbReference type="NCBI Taxonomy" id="1217799"/>
    <lineage>
        <taxon>Bacteria</taxon>
        <taxon>Bacillati</taxon>
        <taxon>Chloroflexota</taxon>
        <taxon>Dehalococcoidia</taxon>
        <taxon>Dehalococcoidales</taxon>
        <taxon>Dehalococcoidaceae</taxon>
        <taxon>Dehalogenimonas</taxon>
    </lineage>
</organism>
<keyword evidence="6" id="KW-1185">Reference proteome</keyword>
<evidence type="ECO:0000313" key="6">
    <source>
        <dbReference type="Proteomes" id="UP000053947"/>
    </source>
</evidence>
<keyword evidence="3" id="KW-0100">Branched-chain amino acid biosynthesis</keyword>
<dbReference type="InterPro" id="IPR011827">
    <property type="entry name" value="LeuD_type2/HacB/DmdB"/>
</dbReference>
<dbReference type="InterPro" id="IPR011824">
    <property type="entry name" value="LeuD/DmdB_bac"/>
</dbReference>
<dbReference type="CDD" id="cd01577">
    <property type="entry name" value="IPMI_Swivel"/>
    <property type="match status" value="1"/>
</dbReference>
<evidence type="ECO:0000313" key="5">
    <source>
        <dbReference type="EMBL" id="KTB48677.1"/>
    </source>
</evidence>
<dbReference type="PANTHER" id="PTHR43345">
    <property type="entry name" value="3-ISOPROPYLMALATE DEHYDRATASE SMALL SUBUNIT 2-RELATED-RELATED"/>
    <property type="match status" value="1"/>
</dbReference>
<dbReference type="RefSeq" id="WP_058439621.1">
    <property type="nucleotide sequence ID" value="NZ_KQ758903.1"/>
</dbReference>
<keyword evidence="2 3" id="KW-0456">Lyase</keyword>
<proteinExistence type="inferred from homology"/>
<dbReference type="UniPathway" id="UPA00048">
    <property type="reaction ID" value="UER00071"/>
</dbReference>
<dbReference type="OrthoDB" id="9777465at2"/>
<comment type="function">
    <text evidence="3">Catalyzes the isomerization between 2-isopropylmalate and 3-isopropylmalate, via the formation of 2-isopropylmaleate.</text>
</comment>
<comment type="similarity">
    <text evidence="1 3">Belongs to the LeuD family. LeuD type 2 subfamily.</text>
</comment>
<dbReference type="Proteomes" id="UP000053947">
    <property type="component" value="Unassembled WGS sequence"/>
</dbReference>
<dbReference type="AlphaFoldDB" id="A0A0W0GJE4"/>
<dbReference type="SUPFAM" id="SSF52016">
    <property type="entry name" value="LeuD/IlvD-like"/>
    <property type="match status" value="1"/>
</dbReference>